<keyword evidence="2" id="KW-0472">Membrane</keyword>
<keyword evidence="2" id="KW-0560">Oxidoreductase</keyword>
<feature type="transmembrane region" description="Helical" evidence="2">
    <location>
        <begin position="31"/>
        <end position="51"/>
    </location>
</feature>
<dbReference type="InterPro" id="IPR001613">
    <property type="entry name" value="Flavin_amine_oxidase"/>
</dbReference>
<comment type="caution">
    <text evidence="3">The sequence shown here is derived from an EMBL/GenBank/DDBJ whole genome shotgun (WGS) entry which is preliminary data.</text>
</comment>
<dbReference type="Gene3D" id="3.90.660.10">
    <property type="match status" value="1"/>
</dbReference>
<keyword evidence="4" id="KW-1185">Reference proteome</keyword>
<keyword evidence="2" id="KW-0812">Transmembrane</keyword>
<evidence type="ECO:0000256" key="1">
    <source>
        <dbReference type="ARBA" id="ARBA00001974"/>
    </source>
</evidence>
<evidence type="ECO:0000256" key="2">
    <source>
        <dbReference type="RuleBase" id="RU362067"/>
    </source>
</evidence>
<dbReference type="VEuPathDB" id="VectorBase:HLOH_050489"/>
<evidence type="ECO:0000313" key="3">
    <source>
        <dbReference type="EMBL" id="KAH9367765.1"/>
    </source>
</evidence>
<keyword evidence="2" id="KW-1133">Transmembrane helix</keyword>
<name>A0A9J6FXF8_HAELO</name>
<dbReference type="PRINTS" id="PR00757">
    <property type="entry name" value="AMINEOXDASEF"/>
</dbReference>
<dbReference type="Proteomes" id="UP000821853">
    <property type="component" value="Chromosome 2"/>
</dbReference>
<accession>A0A9J6FXF8</accession>
<comment type="similarity">
    <text evidence="2">Belongs to the flavin monoamine oxidase family.</text>
</comment>
<dbReference type="EMBL" id="JABSTR010000004">
    <property type="protein sequence ID" value="KAH9367765.1"/>
    <property type="molecule type" value="Genomic_DNA"/>
</dbReference>
<protein>
    <recommendedName>
        <fullName evidence="2">Amine oxidase</fullName>
        <ecNumber evidence="2">1.4.3.-</ecNumber>
    </recommendedName>
</protein>
<proteinExistence type="inferred from homology"/>
<reference evidence="3 4" key="1">
    <citation type="journal article" date="2020" name="Cell">
        <title>Large-Scale Comparative Analyses of Tick Genomes Elucidate Their Genetic Diversity and Vector Capacities.</title>
        <authorList>
            <consortium name="Tick Genome and Microbiome Consortium (TIGMIC)"/>
            <person name="Jia N."/>
            <person name="Wang J."/>
            <person name="Shi W."/>
            <person name="Du L."/>
            <person name="Sun Y."/>
            <person name="Zhan W."/>
            <person name="Jiang J.F."/>
            <person name="Wang Q."/>
            <person name="Zhang B."/>
            <person name="Ji P."/>
            <person name="Bell-Sakyi L."/>
            <person name="Cui X.M."/>
            <person name="Yuan T.T."/>
            <person name="Jiang B.G."/>
            <person name="Yang W.F."/>
            <person name="Lam T.T."/>
            <person name="Chang Q.C."/>
            <person name="Ding S.J."/>
            <person name="Wang X.J."/>
            <person name="Zhu J.G."/>
            <person name="Ruan X.D."/>
            <person name="Zhao L."/>
            <person name="Wei J.T."/>
            <person name="Ye R.Z."/>
            <person name="Que T.C."/>
            <person name="Du C.H."/>
            <person name="Zhou Y.H."/>
            <person name="Cheng J.X."/>
            <person name="Dai P.F."/>
            <person name="Guo W.B."/>
            <person name="Han X.H."/>
            <person name="Huang E.J."/>
            <person name="Li L.F."/>
            <person name="Wei W."/>
            <person name="Gao Y.C."/>
            <person name="Liu J.Z."/>
            <person name="Shao H.Z."/>
            <person name="Wang X."/>
            <person name="Wang C.C."/>
            <person name="Yang T.C."/>
            <person name="Huo Q.B."/>
            <person name="Li W."/>
            <person name="Chen H.Y."/>
            <person name="Chen S.E."/>
            <person name="Zhou L.G."/>
            <person name="Ni X.B."/>
            <person name="Tian J.H."/>
            <person name="Sheng Y."/>
            <person name="Liu T."/>
            <person name="Pan Y.S."/>
            <person name="Xia L.Y."/>
            <person name="Li J."/>
            <person name="Zhao F."/>
            <person name="Cao W.C."/>
        </authorList>
    </citation>
    <scope>NUCLEOTIDE SEQUENCE [LARGE SCALE GENOMIC DNA]</scope>
    <source>
        <strain evidence="3">HaeL-2018</strain>
    </source>
</reference>
<gene>
    <name evidence="3" type="ORF">HPB48_017016</name>
</gene>
<dbReference type="GO" id="GO:0016491">
    <property type="term" value="F:oxidoreductase activity"/>
    <property type="evidence" value="ECO:0007669"/>
    <property type="project" value="UniProtKB-KW"/>
</dbReference>
<organism evidence="3 4">
    <name type="scientific">Haemaphysalis longicornis</name>
    <name type="common">Bush tick</name>
    <dbReference type="NCBI Taxonomy" id="44386"/>
    <lineage>
        <taxon>Eukaryota</taxon>
        <taxon>Metazoa</taxon>
        <taxon>Ecdysozoa</taxon>
        <taxon>Arthropoda</taxon>
        <taxon>Chelicerata</taxon>
        <taxon>Arachnida</taxon>
        <taxon>Acari</taxon>
        <taxon>Parasitiformes</taxon>
        <taxon>Ixodida</taxon>
        <taxon>Ixodoidea</taxon>
        <taxon>Ixodidae</taxon>
        <taxon>Haemaphysalinae</taxon>
        <taxon>Haemaphysalis</taxon>
    </lineage>
</organism>
<dbReference type="AlphaFoldDB" id="A0A9J6FXF8"/>
<evidence type="ECO:0000313" key="4">
    <source>
        <dbReference type="Proteomes" id="UP000821853"/>
    </source>
</evidence>
<sequence>MTRVLCDTVGCMIFFAVHEELRNADFYVCRYFFFVLSVARAMAQFFIAINVTSESYEGSLLWLLWYVKQCGGVKRIISIKNGGQVGMHFARSSAAAGNKHDKE</sequence>
<keyword evidence="2" id="KW-0274">FAD</keyword>
<keyword evidence="2" id="KW-0285">Flavoprotein</keyword>
<dbReference type="EC" id="1.4.3.-" evidence="2"/>
<comment type="cofactor">
    <cofactor evidence="1 2">
        <name>FAD</name>
        <dbReference type="ChEBI" id="CHEBI:57692"/>
    </cofactor>
</comment>